<feature type="transmembrane region" description="Helical" evidence="4">
    <location>
        <begin position="273"/>
        <end position="292"/>
    </location>
</feature>
<dbReference type="GO" id="GO:1990573">
    <property type="term" value="P:potassium ion import across plasma membrane"/>
    <property type="evidence" value="ECO:0007669"/>
    <property type="project" value="TreeGrafter"/>
</dbReference>
<evidence type="ECO:0000259" key="5">
    <source>
        <dbReference type="SMART" id="SM00831"/>
    </source>
</evidence>
<sequence length="354" mass="39017">MDTSKGEENPQHATINNQGDSENMEKSDDGDGKKEGKHHVTFGGTEAQSVAIEIANPKSQDNKLGANSSQTGTSDPVHTGRIRSITAKVLAGAGVARSALSAIQAKLGKFSSLVLGQLSAGRIKLTSPQLLAKRSVVDKIETHEKQAAEMQRMQSCFVRVLEALGLRKSVLEVMHERLKEAIRNEFNIVEHTWEIDTVCQYYKTDREKGLPLPQAELHLEKWGPNKISPPKETHWLIKYLKSYTDLFAVLLMIAGVFCIAVYVMDPVENHVEIYLGFALFSVVFFSVTFDFVQRSKSAKVMEGVENVREIRGRACGIYSSEEGAKGGRMQGESQSVRGEAGGEDFEKSASRKPC</sequence>
<evidence type="ECO:0000256" key="2">
    <source>
        <dbReference type="ARBA" id="ARBA00022475"/>
    </source>
</evidence>
<dbReference type="SUPFAM" id="SSF81665">
    <property type="entry name" value="Calcium ATPase, transmembrane domain M"/>
    <property type="match status" value="1"/>
</dbReference>
<feature type="compositionally biased region" description="Basic and acidic residues" evidence="3">
    <location>
        <begin position="1"/>
        <end position="10"/>
    </location>
</feature>
<comment type="subcellular location">
    <subcellularLocation>
        <location evidence="1">Cell membrane</location>
        <topology evidence="1">Multi-pass membrane protein</topology>
    </subcellularLocation>
</comment>
<feature type="compositionally biased region" description="Basic and acidic residues" evidence="3">
    <location>
        <begin position="344"/>
        <end position="354"/>
    </location>
</feature>
<dbReference type="EMBL" id="BFEA01000455">
    <property type="protein sequence ID" value="GBG83893.1"/>
    <property type="molecule type" value="Genomic_DNA"/>
</dbReference>
<dbReference type="PANTHER" id="PTHR43294:SF21">
    <property type="entry name" value="CATION TRANSPORTING ATPASE"/>
    <property type="match status" value="1"/>
</dbReference>
<dbReference type="GO" id="GO:0005391">
    <property type="term" value="F:P-type sodium:potassium-exchanging transporter activity"/>
    <property type="evidence" value="ECO:0007669"/>
    <property type="project" value="TreeGrafter"/>
</dbReference>
<dbReference type="InterPro" id="IPR050510">
    <property type="entry name" value="Cation_transp_ATPase_P-type"/>
</dbReference>
<feature type="region of interest" description="Disordered" evidence="3">
    <location>
        <begin position="321"/>
        <end position="354"/>
    </location>
</feature>
<dbReference type="GO" id="GO:0006883">
    <property type="term" value="P:intracellular sodium ion homeostasis"/>
    <property type="evidence" value="ECO:0007669"/>
    <property type="project" value="TreeGrafter"/>
</dbReference>
<dbReference type="InterPro" id="IPR023298">
    <property type="entry name" value="ATPase_P-typ_TM_dom_sf"/>
</dbReference>
<evidence type="ECO:0000313" key="7">
    <source>
        <dbReference type="Proteomes" id="UP000265515"/>
    </source>
</evidence>
<feature type="compositionally biased region" description="Polar residues" evidence="3">
    <location>
        <begin position="11"/>
        <end position="21"/>
    </location>
</feature>
<feature type="compositionally biased region" description="Polar residues" evidence="3">
    <location>
        <begin position="65"/>
        <end position="76"/>
    </location>
</feature>
<evidence type="ECO:0000256" key="1">
    <source>
        <dbReference type="ARBA" id="ARBA00004651"/>
    </source>
</evidence>
<dbReference type="GO" id="GO:0030007">
    <property type="term" value="P:intracellular potassium ion homeostasis"/>
    <property type="evidence" value="ECO:0007669"/>
    <property type="project" value="TreeGrafter"/>
</dbReference>
<dbReference type="Gene3D" id="2.70.150.10">
    <property type="entry name" value="Calcium-transporting ATPase, cytoplasmic transduction domain A"/>
    <property type="match status" value="1"/>
</dbReference>
<feature type="region of interest" description="Disordered" evidence="3">
    <location>
        <begin position="58"/>
        <end position="78"/>
    </location>
</feature>
<keyword evidence="4" id="KW-0812">Transmembrane</keyword>
<dbReference type="InterPro" id="IPR004014">
    <property type="entry name" value="ATPase_P-typ_cation-transptr_N"/>
</dbReference>
<feature type="domain" description="Cation-transporting P-type ATPase N-terminal" evidence="5">
    <location>
        <begin position="189"/>
        <end position="263"/>
    </location>
</feature>
<accession>A0A388LNV0</accession>
<dbReference type="Gene3D" id="1.20.1110.10">
    <property type="entry name" value="Calcium-transporting ATPase, transmembrane domain"/>
    <property type="match status" value="1"/>
</dbReference>
<organism evidence="6 7">
    <name type="scientific">Chara braunii</name>
    <name type="common">Braun's stonewort</name>
    <dbReference type="NCBI Taxonomy" id="69332"/>
    <lineage>
        <taxon>Eukaryota</taxon>
        <taxon>Viridiplantae</taxon>
        <taxon>Streptophyta</taxon>
        <taxon>Charophyceae</taxon>
        <taxon>Charales</taxon>
        <taxon>Characeae</taxon>
        <taxon>Chara</taxon>
    </lineage>
</organism>
<feature type="region of interest" description="Disordered" evidence="3">
    <location>
        <begin position="1"/>
        <end position="39"/>
    </location>
</feature>
<feature type="transmembrane region" description="Helical" evidence="4">
    <location>
        <begin position="246"/>
        <end position="267"/>
    </location>
</feature>
<evidence type="ECO:0000256" key="3">
    <source>
        <dbReference type="SAM" id="MobiDB-lite"/>
    </source>
</evidence>
<dbReference type="AlphaFoldDB" id="A0A388LNV0"/>
<evidence type="ECO:0000313" key="6">
    <source>
        <dbReference type="EMBL" id="GBG83893.1"/>
    </source>
</evidence>
<evidence type="ECO:0000256" key="4">
    <source>
        <dbReference type="SAM" id="Phobius"/>
    </source>
</evidence>
<protein>
    <recommendedName>
        <fullName evidence="5">Cation-transporting P-type ATPase N-terminal domain-containing protein</fullName>
    </recommendedName>
</protein>
<feature type="compositionally biased region" description="Basic and acidic residues" evidence="3">
    <location>
        <begin position="23"/>
        <end position="34"/>
    </location>
</feature>
<dbReference type="PANTHER" id="PTHR43294">
    <property type="entry name" value="SODIUM/POTASSIUM-TRANSPORTING ATPASE SUBUNIT ALPHA"/>
    <property type="match status" value="1"/>
</dbReference>
<keyword evidence="4" id="KW-0472">Membrane</keyword>
<dbReference type="STRING" id="69332.A0A388LNV0"/>
<reference evidence="6 7" key="1">
    <citation type="journal article" date="2018" name="Cell">
        <title>The Chara Genome: Secondary Complexity and Implications for Plant Terrestrialization.</title>
        <authorList>
            <person name="Nishiyama T."/>
            <person name="Sakayama H."/>
            <person name="Vries J.D."/>
            <person name="Buschmann H."/>
            <person name="Saint-Marcoux D."/>
            <person name="Ullrich K.K."/>
            <person name="Haas F.B."/>
            <person name="Vanderstraeten L."/>
            <person name="Becker D."/>
            <person name="Lang D."/>
            <person name="Vosolsobe S."/>
            <person name="Rombauts S."/>
            <person name="Wilhelmsson P.K.I."/>
            <person name="Janitza P."/>
            <person name="Kern R."/>
            <person name="Heyl A."/>
            <person name="Rumpler F."/>
            <person name="Villalobos L.I.A.C."/>
            <person name="Clay J.M."/>
            <person name="Skokan R."/>
            <person name="Toyoda A."/>
            <person name="Suzuki Y."/>
            <person name="Kagoshima H."/>
            <person name="Schijlen E."/>
            <person name="Tajeshwar N."/>
            <person name="Catarino B."/>
            <person name="Hetherington A.J."/>
            <person name="Saltykova A."/>
            <person name="Bonnot C."/>
            <person name="Breuninger H."/>
            <person name="Symeonidi A."/>
            <person name="Radhakrishnan G.V."/>
            <person name="Van Nieuwerburgh F."/>
            <person name="Deforce D."/>
            <person name="Chang C."/>
            <person name="Karol K.G."/>
            <person name="Hedrich R."/>
            <person name="Ulvskov P."/>
            <person name="Glockner G."/>
            <person name="Delwiche C.F."/>
            <person name="Petrasek J."/>
            <person name="Van de Peer Y."/>
            <person name="Friml J."/>
            <person name="Beilby M."/>
            <person name="Dolan L."/>
            <person name="Kohara Y."/>
            <person name="Sugano S."/>
            <person name="Fujiyama A."/>
            <person name="Delaux P.-M."/>
            <person name="Quint M."/>
            <person name="TheiBen G."/>
            <person name="Hagemann M."/>
            <person name="Harholt J."/>
            <person name="Dunand C."/>
            <person name="Zachgo S."/>
            <person name="Langdale J."/>
            <person name="Maumus F."/>
            <person name="Straeten D.V.D."/>
            <person name="Gould S.B."/>
            <person name="Rensing S.A."/>
        </authorList>
    </citation>
    <scope>NUCLEOTIDE SEQUENCE [LARGE SCALE GENOMIC DNA]</scope>
    <source>
        <strain evidence="6 7">S276</strain>
    </source>
</reference>
<dbReference type="GO" id="GO:0005886">
    <property type="term" value="C:plasma membrane"/>
    <property type="evidence" value="ECO:0007669"/>
    <property type="project" value="UniProtKB-SubCell"/>
</dbReference>
<keyword evidence="7" id="KW-1185">Reference proteome</keyword>
<keyword evidence="4" id="KW-1133">Transmembrane helix</keyword>
<dbReference type="GO" id="GO:1902600">
    <property type="term" value="P:proton transmembrane transport"/>
    <property type="evidence" value="ECO:0007669"/>
    <property type="project" value="TreeGrafter"/>
</dbReference>
<dbReference type="Proteomes" id="UP000265515">
    <property type="component" value="Unassembled WGS sequence"/>
</dbReference>
<name>A0A388LNV0_CHABU</name>
<comment type="caution">
    <text evidence="6">The sequence shown here is derived from an EMBL/GenBank/DDBJ whole genome shotgun (WGS) entry which is preliminary data.</text>
</comment>
<proteinExistence type="predicted"/>
<dbReference type="Pfam" id="PF00690">
    <property type="entry name" value="Cation_ATPase_N"/>
    <property type="match status" value="1"/>
</dbReference>
<dbReference type="GO" id="GO:0036376">
    <property type="term" value="P:sodium ion export across plasma membrane"/>
    <property type="evidence" value="ECO:0007669"/>
    <property type="project" value="TreeGrafter"/>
</dbReference>
<dbReference type="OrthoDB" id="3352408at2759"/>
<dbReference type="SMART" id="SM00831">
    <property type="entry name" value="Cation_ATPase_N"/>
    <property type="match status" value="1"/>
</dbReference>
<keyword evidence="2" id="KW-1003">Cell membrane</keyword>
<dbReference type="Gramene" id="GBG83893">
    <property type="protein sequence ID" value="GBG83893"/>
    <property type="gene ID" value="CBR_g37763"/>
</dbReference>
<gene>
    <name evidence="6" type="ORF">CBR_g37763</name>
</gene>